<organism evidence="1 2">
    <name type="scientific">Grus japonensis</name>
    <name type="common">Japanese crane</name>
    <name type="synonym">Red-crowned crane</name>
    <dbReference type="NCBI Taxonomy" id="30415"/>
    <lineage>
        <taxon>Eukaryota</taxon>
        <taxon>Metazoa</taxon>
        <taxon>Chordata</taxon>
        <taxon>Craniata</taxon>
        <taxon>Vertebrata</taxon>
        <taxon>Euteleostomi</taxon>
        <taxon>Archelosauria</taxon>
        <taxon>Archosauria</taxon>
        <taxon>Dinosauria</taxon>
        <taxon>Saurischia</taxon>
        <taxon>Theropoda</taxon>
        <taxon>Coelurosauria</taxon>
        <taxon>Aves</taxon>
        <taxon>Neognathae</taxon>
        <taxon>Neoaves</taxon>
        <taxon>Gruiformes</taxon>
        <taxon>Gruidae</taxon>
        <taxon>Grus</taxon>
    </lineage>
</organism>
<evidence type="ECO:0000313" key="1">
    <source>
        <dbReference type="EMBL" id="GAB0195933.1"/>
    </source>
</evidence>
<sequence length="97" mass="10817">MPVIQEGKGAQENFSYGPAVNSLSVVGESLGLVKTVWLCLLSSPIRLEVRRGWEEKCYVCPKEQLLLLRKGILTVYYFSFGLVLRPDAQSCLAEKPV</sequence>
<evidence type="ECO:0000313" key="2">
    <source>
        <dbReference type="Proteomes" id="UP001623348"/>
    </source>
</evidence>
<reference evidence="1 2" key="1">
    <citation type="submission" date="2024-06" db="EMBL/GenBank/DDBJ databases">
        <title>The draft genome of Grus japonensis, version 3.</title>
        <authorList>
            <person name="Nabeshima K."/>
            <person name="Suzuki S."/>
            <person name="Onuma M."/>
        </authorList>
    </citation>
    <scope>NUCLEOTIDE SEQUENCE [LARGE SCALE GENOMIC DNA]</scope>
    <source>
        <strain evidence="1 2">451A</strain>
    </source>
</reference>
<accession>A0ABC9XE62</accession>
<dbReference type="Proteomes" id="UP001623348">
    <property type="component" value="Unassembled WGS sequence"/>
</dbReference>
<dbReference type="AlphaFoldDB" id="A0ABC9XE62"/>
<dbReference type="EMBL" id="BAAFJT010000014">
    <property type="protein sequence ID" value="GAB0195933.1"/>
    <property type="molecule type" value="Genomic_DNA"/>
</dbReference>
<name>A0ABC9XE62_GRUJA</name>
<comment type="caution">
    <text evidence="1">The sequence shown here is derived from an EMBL/GenBank/DDBJ whole genome shotgun (WGS) entry which is preliminary data.</text>
</comment>
<gene>
    <name evidence="1" type="ORF">GRJ2_002058600</name>
</gene>
<protein>
    <submittedName>
        <fullName evidence="1">Uncharacterized protein</fullName>
    </submittedName>
</protein>
<keyword evidence="2" id="KW-1185">Reference proteome</keyword>
<proteinExistence type="predicted"/>